<organism evidence="2">
    <name type="scientific">Anopheles coluzzii</name>
    <name type="common">African malaria mosquito</name>
    <dbReference type="NCBI Taxonomy" id="1518534"/>
    <lineage>
        <taxon>Eukaryota</taxon>
        <taxon>Metazoa</taxon>
        <taxon>Ecdysozoa</taxon>
        <taxon>Arthropoda</taxon>
        <taxon>Hexapoda</taxon>
        <taxon>Insecta</taxon>
        <taxon>Pterygota</taxon>
        <taxon>Neoptera</taxon>
        <taxon>Endopterygota</taxon>
        <taxon>Diptera</taxon>
        <taxon>Nematocera</taxon>
        <taxon>Culicoidea</taxon>
        <taxon>Culicidae</taxon>
        <taxon>Anophelinae</taxon>
        <taxon>Anopheles</taxon>
    </lineage>
</organism>
<evidence type="ECO:0000313" key="2">
    <source>
        <dbReference type="EnsemblMetazoa" id="ACOM023884-PA.1"/>
    </source>
</evidence>
<dbReference type="EnsemblMetazoa" id="ACOM023884-RA">
    <property type="protein sequence ID" value="ACOM023884-PA.1"/>
    <property type="gene ID" value="ACOM023884"/>
</dbReference>
<protein>
    <submittedName>
        <fullName evidence="2">Uncharacterized protein</fullName>
    </submittedName>
</protein>
<feature type="compositionally biased region" description="Polar residues" evidence="1">
    <location>
        <begin position="70"/>
        <end position="80"/>
    </location>
</feature>
<sequence length="103" mass="11625">MSAAQHRTDVATISTESPTDHSLRSFTPVRFHGKADEYNIGERWNTLHKCCKRSLESDQDTRNPNHKDTYPSSENDNDGVSSLRKRAAPWERLANGLLAVEVT</sequence>
<dbReference type="AlphaFoldDB" id="A0A8W7P0Y4"/>
<feature type="region of interest" description="Disordered" evidence="1">
    <location>
        <begin position="54"/>
        <end position="86"/>
    </location>
</feature>
<feature type="compositionally biased region" description="Basic and acidic residues" evidence="1">
    <location>
        <begin position="54"/>
        <end position="69"/>
    </location>
</feature>
<reference evidence="2" key="1">
    <citation type="submission" date="2022-08" db="UniProtKB">
        <authorList>
            <consortium name="EnsemblMetazoa"/>
        </authorList>
    </citation>
    <scope>IDENTIFICATION</scope>
</reference>
<proteinExistence type="predicted"/>
<accession>A0A8W7P0Y4</accession>
<dbReference type="Proteomes" id="UP000075882">
    <property type="component" value="Unassembled WGS sequence"/>
</dbReference>
<feature type="region of interest" description="Disordered" evidence="1">
    <location>
        <begin position="1"/>
        <end position="26"/>
    </location>
</feature>
<name>A0A8W7P0Y4_ANOCL</name>
<evidence type="ECO:0000256" key="1">
    <source>
        <dbReference type="SAM" id="MobiDB-lite"/>
    </source>
</evidence>